<dbReference type="GO" id="GO:0051321">
    <property type="term" value="P:meiotic cell cycle"/>
    <property type="evidence" value="ECO:0007669"/>
    <property type="project" value="TreeGrafter"/>
</dbReference>
<keyword evidence="2 5" id="KW-0963">Cytoplasm</keyword>
<dbReference type="GO" id="GO:0000922">
    <property type="term" value="C:spindle pole"/>
    <property type="evidence" value="ECO:0007669"/>
    <property type="project" value="InterPro"/>
</dbReference>
<dbReference type="Proteomes" id="UP000305067">
    <property type="component" value="Unassembled WGS sequence"/>
</dbReference>
<reference evidence="9 10" key="1">
    <citation type="journal article" date="2019" name="Nat. Ecol. Evol.">
        <title>Megaphylogeny resolves global patterns of mushroom evolution.</title>
        <authorList>
            <person name="Varga T."/>
            <person name="Krizsan K."/>
            <person name="Foldi C."/>
            <person name="Dima B."/>
            <person name="Sanchez-Garcia M."/>
            <person name="Sanchez-Ramirez S."/>
            <person name="Szollosi G.J."/>
            <person name="Szarkandi J.G."/>
            <person name="Papp V."/>
            <person name="Albert L."/>
            <person name="Andreopoulos W."/>
            <person name="Angelini C."/>
            <person name="Antonin V."/>
            <person name="Barry K.W."/>
            <person name="Bougher N.L."/>
            <person name="Buchanan P."/>
            <person name="Buyck B."/>
            <person name="Bense V."/>
            <person name="Catcheside P."/>
            <person name="Chovatia M."/>
            <person name="Cooper J."/>
            <person name="Damon W."/>
            <person name="Desjardin D."/>
            <person name="Finy P."/>
            <person name="Geml J."/>
            <person name="Haridas S."/>
            <person name="Hughes K."/>
            <person name="Justo A."/>
            <person name="Karasinski D."/>
            <person name="Kautmanova I."/>
            <person name="Kiss B."/>
            <person name="Kocsube S."/>
            <person name="Kotiranta H."/>
            <person name="LaButti K.M."/>
            <person name="Lechner B.E."/>
            <person name="Liimatainen K."/>
            <person name="Lipzen A."/>
            <person name="Lukacs Z."/>
            <person name="Mihaltcheva S."/>
            <person name="Morgado L.N."/>
            <person name="Niskanen T."/>
            <person name="Noordeloos M.E."/>
            <person name="Ohm R.A."/>
            <person name="Ortiz-Santana B."/>
            <person name="Ovrebo C."/>
            <person name="Racz N."/>
            <person name="Riley R."/>
            <person name="Savchenko A."/>
            <person name="Shiryaev A."/>
            <person name="Soop K."/>
            <person name="Spirin V."/>
            <person name="Szebenyi C."/>
            <person name="Tomsovsky M."/>
            <person name="Tulloss R.E."/>
            <person name="Uehling J."/>
            <person name="Grigoriev I.V."/>
            <person name="Vagvolgyi C."/>
            <person name="Papp T."/>
            <person name="Martin F.M."/>
            <person name="Miettinen O."/>
            <person name="Hibbett D.S."/>
            <person name="Nagy L.G."/>
        </authorList>
    </citation>
    <scope>NUCLEOTIDE SEQUENCE [LARGE SCALE GENOMIC DNA]</scope>
    <source>
        <strain evidence="9 10">CBS 309.79</strain>
    </source>
</reference>
<feature type="region of interest" description="Disordered" evidence="6">
    <location>
        <begin position="233"/>
        <end position="253"/>
    </location>
</feature>
<dbReference type="GO" id="GO:0051225">
    <property type="term" value="P:spindle assembly"/>
    <property type="evidence" value="ECO:0007669"/>
    <property type="project" value="TreeGrafter"/>
</dbReference>
<comment type="similarity">
    <text evidence="1 5">Belongs to the TUBGCP family.</text>
</comment>
<protein>
    <recommendedName>
        <fullName evidence="5">Spindle pole body component</fullName>
    </recommendedName>
</protein>
<dbReference type="InterPro" id="IPR007259">
    <property type="entry name" value="GCP"/>
</dbReference>
<dbReference type="AlphaFoldDB" id="A0A5C3Q244"/>
<evidence type="ECO:0000259" key="7">
    <source>
        <dbReference type="Pfam" id="PF04130"/>
    </source>
</evidence>
<dbReference type="EMBL" id="ML178867">
    <property type="protein sequence ID" value="TFK96052.1"/>
    <property type="molecule type" value="Genomic_DNA"/>
</dbReference>
<name>A0A5C3Q244_9AGAR</name>
<dbReference type="STRING" id="1884261.A0A5C3Q244"/>
<dbReference type="InterPro" id="IPR041470">
    <property type="entry name" value="GCP_N"/>
</dbReference>
<dbReference type="Pfam" id="PF17681">
    <property type="entry name" value="GCP_N_terminal"/>
    <property type="match status" value="1"/>
</dbReference>
<proteinExistence type="inferred from homology"/>
<dbReference type="GO" id="GO:0000930">
    <property type="term" value="C:gamma-tubulin complex"/>
    <property type="evidence" value="ECO:0007669"/>
    <property type="project" value="UniProtKB-ARBA"/>
</dbReference>
<dbReference type="Gene3D" id="1.20.120.1900">
    <property type="entry name" value="Gamma-tubulin complex, C-terminal domain"/>
    <property type="match status" value="1"/>
</dbReference>
<keyword evidence="10" id="KW-1185">Reference proteome</keyword>
<comment type="subcellular location">
    <subcellularLocation>
        <location evidence="5">Cytoplasm</location>
        <location evidence="5">Cytoskeleton</location>
        <location evidence="5">Microtubule organizing center</location>
    </subcellularLocation>
</comment>
<dbReference type="InterPro" id="IPR040457">
    <property type="entry name" value="GCP_C"/>
</dbReference>
<accession>A0A5C3Q244</accession>
<evidence type="ECO:0000256" key="4">
    <source>
        <dbReference type="ARBA" id="ARBA00023212"/>
    </source>
</evidence>
<keyword evidence="4 5" id="KW-0206">Cytoskeleton</keyword>
<evidence type="ECO:0000313" key="9">
    <source>
        <dbReference type="EMBL" id="TFK96052.1"/>
    </source>
</evidence>
<evidence type="ECO:0000256" key="2">
    <source>
        <dbReference type="ARBA" id="ARBA00022490"/>
    </source>
</evidence>
<keyword evidence="3 5" id="KW-0493">Microtubule</keyword>
<dbReference type="OrthoDB" id="2192946at2759"/>
<dbReference type="PANTHER" id="PTHR19302">
    <property type="entry name" value="GAMMA TUBULIN COMPLEX PROTEIN"/>
    <property type="match status" value="1"/>
</dbReference>
<dbReference type="Pfam" id="PF04130">
    <property type="entry name" value="GCP_C_terminal"/>
    <property type="match status" value="1"/>
</dbReference>
<dbReference type="InterPro" id="IPR042241">
    <property type="entry name" value="GCP_C_sf"/>
</dbReference>
<dbReference type="GO" id="GO:0031122">
    <property type="term" value="P:cytoplasmic microtubule organization"/>
    <property type="evidence" value="ECO:0007669"/>
    <property type="project" value="TreeGrafter"/>
</dbReference>
<evidence type="ECO:0000256" key="6">
    <source>
        <dbReference type="SAM" id="MobiDB-lite"/>
    </source>
</evidence>
<dbReference type="PANTHER" id="PTHR19302:SF13">
    <property type="entry name" value="GAMMA-TUBULIN COMPLEX COMPONENT 2"/>
    <property type="match status" value="1"/>
</dbReference>
<feature type="compositionally biased region" description="Polar residues" evidence="6">
    <location>
        <begin position="818"/>
        <end position="830"/>
    </location>
</feature>
<evidence type="ECO:0000313" key="10">
    <source>
        <dbReference type="Proteomes" id="UP000305067"/>
    </source>
</evidence>
<dbReference type="GO" id="GO:0000278">
    <property type="term" value="P:mitotic cell cycle"/>
    <property type="evidence" value="ECO:0007669"/>
    <property type="project" value="TreeGrafter"/>
</dbReference>
<feature type="domain" description="Gamma tubulin complex component protein N-terminal" evidence="8">
    <location>
        <begin position="95"/>
        <end position="469"/>
    </location>
</feature>
<evidence type="ECO:0000256" key="5">
    <source>
        <dbReference type="RuleBase" id="RU363050"/>
    </source>
</evidence>
<sequence length="965" mass="107014">MTTTRPSRSSIKLSRKEYTKITASLRKARQDYDVQDADSDDDGDRRHSQSFFHEASFLDAPLNSRLDTSSAAHTSGVPTLELAHMPLHVQQAAILNDLLFVLFGIPGEHITLHPDYSPEDDDPLRGITYTCHRDLDPSLSDLVKRILPLATYYTALEAFIASRSHLEFGLVNHALCASLRDIIKDYQTLLTQLETAFHTTSLTLQKLFFHIHPILQSFSLLYSLIGALSPPIHSPNSSPAHSDEEDDSDEEERAKNALLGIHSASALKTILRSKGDNDDSTATKYEPPKGGELLTVLTRWKDRHAGNPMAVKLLGRLLRESAKPYVIMLRFWITKGQLDDPHGEFCVRESRGISRGTMESDYIDEYWERRYTLRGSPTSSRPTALDIASQHPASSLSGSYVPPQLERWKQKILLAGKYLNVIRECGIEVGDLGSNWSDADSVDLDDEQLHTLLHDCYTQANSSLLQLLIRTHHLLPRLRSLKRLFFLSQSSWLTHLLELASGELRKSARSSAQGRIQSLLEVCLRESGIVGWPAAIGNQSSNTGVGTSASTWSVASAPNPMVVSTLGMSQIASATPVLDDGLSYGLFKEDVRVKMEGSGLYDFLIKINSTKGAALGEDGYLAAGNEEKERERDEKDTKDKKPLLGIDALCLDYIVPFPLSLVLSRKSILSYQLIFRFLLHLKHVEQSLCAMFVDHQQRPWRARVIPLAPAPSTLSKATTTPSSATSSRPPSRPRSTTPTSAVSPTQLAPSASPAYLAAARQFDRWRQRVFLLRARMLSWVQSILAFATFEVLEPNWRKLEGKLEKLDTVKERDGRESVASNPSVPTTAGPVSTVDEVMKEHVDFLDTCLKECMLTSVKLLKAFSKLMQTCSTFALYSSRLTESCAQGLAALAAEKSATDGGAGASFALAQEMNKRLDFLMKFEQNFNHWFKIHLDCVQFYASSENVSLLPLVVRLSAVKIPGSGS</sequence>
<dbReference type="GO" id="GO:0005874">
    <property type="term" value="C:microtubule"/>
    <property type="evidence" value="ECO:0007669"/>
    <property type="project" value="UniProtKB-KW"/>
</dbReference>
<feature type="region of interest" description="Disordered" evidence="6">
    <location>
        <begin position="711"/>
        <end position="747"/>
    </location>
</feature>
<dbReference type="GO" id="GO:0044732">
    <property type="term" value="C:mitotic spindle pole body"/>
    <property type="evidence" value="ECO:0007669"/>
    <property type="project" value="TreeGrafter"/>
</dbReference>
<feature type="region of interest" description="Disordered" evidence="6">
    <location>
        <begin position="811"/>
        <end position="831"/>
    </location>
</feature>
<dbReference type="GO" id="GO:0051011">
    <property type="term" value="F:microtubule minus-end binding"/>
    <property type="evidence" value="ECO:0007669"/>
    <property type="project" value="TreeGrafter"/>
</dbReference>
<evidence type="ECO:0000259" key="8">
    <source>
        <dbReference type="Pfam" id="PF17681"/>
    </source>
</evidence>
<dbReference type="GO" id="GO:0007020">
    <property type="term" value="P:microtubule nucleation"/>
    <property type="evidence" value="ECO:0007669"/>
    <property type="project" value="InterPro"/>
</dbReference>
<evidence type="ECO:0000256" key="1">
    <source>
        <dbReference type="ARBA" id="ARBA00010337"/>
    </source>
</evidence>
<evidence type="ECO:0000256" key="3">
    <source>
        <dbReference type="ARBA" id="ARBA00022701"/>
    </source>
</evidence>
<feature type="domain" description="Gamma tubulin complex component C-terminal" evidence="7">
    <location>
        <begin position="474"/>
        <end position="956"/>
    </location>
</feature>
<dbReference type="GO" id="GO:0043015">
    <property type="term" value="F:gamma-tubulin binding"/>
    <property type="evidence" value="ECO:0007669"/>
    <property type="project" value="InterPro"/>
</dbReference>
<gene>
    <name evidence="9" type="ORF">BDV98DRAFT_608522</name>
</gene>
<organism evidence="9 10">
    <name type="scientific">Pterulicium gracile</name>
    <dbReference type="NCBI Taxonomy" id="1884261"/>
    <lineage>
        <taxon>Eukaryota</taxon>
        <taxon>Fungi</taxon>
        <taxon>Dikarya</taxon>
        <taxon>Basidiomycota</taxon>
        <taxon>Agaricomycotina</taxon>
        <taxon>Agaricomycetes</taxon>
        <taxon>Agaricomycetidae</taxon>
        <taxon>Agaricales</taxon>
        <taxon>Pleurotineae</taxon>
        <taxon>Pterulaceae</taxon>
        <taxon>Pterulicium</taxon>
    </lineage>
</organism>